<feature type="transmembrane region" description="Helical" evidence="1">
    <location>
        <begin position="552"/>
        <end position="574"/>
    </location>
</feature>
<evidence type="ECO:0000313" key="3">
    <source>
        <dbReference type="EMBL" id="TQV95398.1"/>
    </source>
</evidence>
<reference evidence="3 4" key="1">
    <citation type="journal article" date="2019" name="Appl. Microbiol. Biotechnol.">
        <title>Genome sequence of Isaria javanica and comparative genome analysis insights into family S53 peptidase evolution in fungal entomopathogens.</title>
        <authorList>
            <person name="Lin R."/>
            <person name="Zhang X."/>
            <person name="Xin B."/>
            <person name="Zou M."/>
            <person name="Gao Y."/>
            <person name="Qin F."/>
            <person name="Hu Q."/>
            <person name="Xie B."/>
            <person name="Cheng X."/>
        </authorList>
    </citation>
    <scope>NUCLEOTIDE SEQUENCE [LARGE SCALE GENOMIC DNA]</scope>
    <source>
        <strain evidence="3 4">IJ1G</strain>
    </source>
</reference>
<evidence type="ECO:0000256" key="2">
    <source>
        <dbReference type="SAM" id="SignalP"/>
    </source>
</evidence>
<name>A0A545VLD2_9HYPO</name>
<gene>
    <name evidence="3" type="ORF">IF1G_06385</name>
</gene>
<sequence length="601" mass="65024">MQVKVSLAIASLLLGANACYVRCSDGSVHDVGASQTVCPGKQIYIYAAPGYADIVYFNGRPNSCVDNEGFSLKNIPQNVIGCGNGGFFKFGLLAAAASLVSAAFRDGCADAAWNSDTDYFLHKFEGDDNLPFAPSYNKTYVAIRNRQRRYVVLHCTKEAPPRSVVGENALIVQVPVKNVAALDGFSQNMIEMLGLSTTIKRVGVYADVTSSCVRGNMMDNTTYDDSKWDKAEEVDVTFYGDTTQSDDKKVLVYNVGNYAPLTQLAYIKFFSMFYGLEELGTKIYDEIAANYRCAAANVQQSIFAGDFPKGAFISPVRKDEDKFTVFQNSWWNTILSDAGARLVNVSSDGEVAGSGNPTKGQLVSISASSDSNTFAKNSWAIIDTTQYDQLPGKQAPSQSPHAERVTAETYASRSGASKSIYAVANKNVFLTDKASNRNLRHNFFDRGSARPDIVIRDLISVVSPKLSPDYTTQFIRSASNPDDQIALRRYSNTCAVKGKEIETLNMTSCAMPSWVTGFNASGVSPNAYDRTDDVESLSVKSGKGGLSGGQKAGIAVGSVVGFLLVAAGVVFAAFKWRRASAAKKQKKQQEMNQVEKGSISS</sequence>
<dbReference type="AlphaFoldDB" id="A0A545VLD2"/>
<keyword evidence="1" id="KW-0812">Transmembrane</keyword>
<feature type="signal peptide" evidence="2">
    <location>
        <begin position="1"/>
        <end position="18"/>
    </location>
</feature>
<comment type="caution">
    <text evidence="3">The sequence shown here is derived from an EMBL/GenBank/DDBJ whole genome shotgun (WGS) entry which is preliminary data.</text>
</comment>
<accession>A0A545VLD2</accession>
<dbReference type="OrthoDB" id="409848at2759"/>
<protein>
    <submittedName>
        <fullName evidence="3">Periplasmic binding protein</fullName>
    </submittedName>
</protein>
<dbReference type="STRING" id="43265.A0A545VLD2"/>
<feature type="chain" id="PRO_5022177451" evidence="2">
    <location>
        <begin position="19"/>
        <end position="601"/>
    </location>
</feature>
<dbReference type="PANTHER" id="PTHR38360">
    <property type="entry name" value="OS03G0120000 PROTEIN"/>
    <property type="match status" value="1"/>
</dbReference>
<dbReference type="EMBL" id="SPUK01000008">
    <property type="protein sequence ID" value="TQV95398.1"/>
    <property type="molecule type" value="Genomic_DNA"/>
</dbReference>
<organism evidence="3 4">
    <name type="scientific">Cordyceps javanica</name>
    <dbReference type="NCBI Taxonomy" id="43265"/>
    <lineage>
        <taxon>Eukaryota</taxon>
        <taxon>Fungi</taxon>
        <taxon>Dikarya</taxon>
        <taxon>Ascomycota</taxon>
        <taxon>Pezizomycotina</taxon>
        <taxon>Sordariomycetes</taxon>
        <taxon>Hypocreomycetidae</taxon>
        <taxon>Hypocreales</taxon>
        <taxon>Cordycipitaceae</taxon>
        <taxon>Cordyceps</taxon>
    </lineage>
</organism>
<evidence type="ECO:0000313" key="4">
    <source>
        <dbReference type="Proteomes" id="UP000315783"/>
    </source>
</evidence>
<evidence type="ECO:0000256" key="1">
    <source>
        <dbReference type="SAM" id="Phobius"/>
    </source>
</evidence>
<keyword evidence="2" id="KW-0732">Signal</keyword>
<keyword evidence="1" id="KW-0472">Membrane</keyword>
<keyword evidence="1" id="KW-1133">Transmembrane helix</keyword>
<proteinExistence type="predicted"/>
<dbReference type="PANTHER" id="PTHR38360:SF1">
    <property type="entry name" value="F12P19.7"/>
    <property type="match status" value="1"/>
</dbReference>
<keyword evidence="4" id="KW-1185">Reference proteome</keyword>
<dbReference type="Proteomes" id="UP000315783">
    <property type="component" value="Unassembled WGS sequence"/>
</dbReference>